<dbReference type="eggNOG" id="ENOG5030P85">
    <property type="taxonomic scope" value="Bacteria"/>
</dbReference>
<dbReference type="HOGENOM" id="CLU_183857_0_0_3"/>
<dbReference type="Pfam" id="PF09604">
    <property type="entry name" value="Potass_KdpF"/>
    <property type="match status" value="1"/>
</dbReference>
<name>B1WPS2_CROS5</name>
<keyword evidence="1" id="KW-0472">Membrane</keyword>
<organism evidence="2 3">
    <name type="scientific">Crocosphaera subtropica (strain ATCC 51142 / BH68)</name>
    <name type="common">Cyanothece sp. (strain ATCC 51142)</name>
    <dbReference type="NCBI Taxonomy" id="43989"/>
    <lineage>
        <taxon>Bacteria</taxon>
        <taxon>Bacillati</taxon>
        <taxon>Cyanobacteriota</taxon>
        <taxon>Cyanophyceae</taxon>
        <taxon>Oscillatoriophycideae</taxon>
        <taxon>Chroococcales</taxon>
        <taxon>Aphanothecaceae</taxon>
        <taxon>Crocosphaera</taxon>
        <taxon>Crocosphaera subtropica</taxon>
    </lineage>
</organism>
<reference evidence="2 3" key="1">
    <citation type="journal article" date="2008" name="Proc. Natl. Acad. Sci. U.S.A.">
        <title>The genome of Cyanothece 51142, a unicellular diazotrophic cyanobacterium important in the marine nitrogen cycle.</title>
        <authorList>
            <person name="Welsh E.A."/>
            <person name="Liberton M."/>
            <person name="Stoeckel J."/>
            <person name="Loh T."/>
            <person name="Elvitigala T."/>
            <person name="Wang C."/>
            <person name="Wollam A."/>
            <person name="Fulton R.S."/>
            <person name="Clifton S.W."/>
            <person name="Jacobs J.M."/>
            <person name="Aurora R."/>
            <person name="Ghosh B.K."/>
            <person name="Sherman L.A."/>
            <person name="Smith R.D."/>
            <person name="Wilson R.K."/>
            <person name="Pakrasi H.B."/>
        </authorList>
    </citation>
    <scope>NUCLEOTIDE SEQUENCE [LARGE SCALE GENOMIC DNA]</scope>
    <source>
        <strain evidence="3">ATCC 51142 / BH68</strain>
    </source>
</reference>
<feature type="transmembrane region" description="Helical" evidence="1">
    <location>
        <begin position="59"/>
        <end position="81"/>
    </location>
</feature>
<evidence type="ECO:0000313" key="2">
    <source>
        <dbReference type="EMBL" id="ACB53237.1"/>
    </source>
</evidence>
<proteinExistence type="predicted"/>
<keyword evidence="1" id="KW-1133">Transmembrane helix</keyword>
<dbReference type="GO" id="GO:0005886">
    <property type="term" value="C:plasma membrane"/>
    <property type="evidence" value="ECO:0007669"/>
    <property type="project" value="InterPro"/>
</dbReference>
<dbReference type="STRING" id="43989.cce_3889"/>
<sequence>MEKIPMIKTTQLKPLITFLGKRISKQSLAISLFLALCLNTLFASTIYGATGATIARNTVYALGILLLVTISLSIYLFIVIFQPERF</sequence>
<keyword evidence="1" id="KW-0812">Transmembrane</keyword>
<dbReference type="EMBL" id="CP000806">
    <property type="protein sequence ID" value="ACB53237.1"/>
    <property type="molecule type" value="Genomic_DNA"/>
</dbReference>
<evidence type="ECO:0000313" key="3">
    <source>
        <dbReference type="Proteomes" id="UP000001203"/>
    </source>
</evidence>
<dbReference type="KEGG" id="cyt:cce_3889"/>
<accession>B1WPS2</accession>
<gene>
    <name evidence="2" type="ordered locus">cce_3889</name>
</gene>
<dbReference type="Proteomes" id="UP000001203">
    <property type="component" value="Chromosome circular"/>
</dbReference>
<dbReference type="AlphaFoldDB" id="B1WPS2"/>
<protein>
    <submittedName>
        <fullName evidence="2">Probable potassium-dependent ATPase G chain</fullName>
    </submittedName>
</protein>
<keyword evidence="3" id="KW-1185">Reference proteome</keyword>
<dbReference type="GO" id="GO:0008556">
    <property type="term" value="F:P-type potassium transmembrane transporter activity"/>
    <property type="evidence" value="ECO:0007669"/>
    <property type="project" value="InterPro"/>
</dbReference>
<dbReference type="InterPro" id="IPR011726">
    <property type="entry name" value="KdpF"/>
</dbReference>
<evidence type="ECO:0000256" key="1">
    <source>
        <dbReference type="SAM" id="Phobius"/>
    </source>
</evidence>